<reference evidence="1 2" key="1">
    <citation type="journal article" date="2024" name="G3 (Bethesda)">
        <title>Genome assembly of Hibiscus sabdariffa L. provides insights into metabolisms of medicinal natural products.</title>
        <authorList>
            <person name="Kim T."/>
        </authorList>
    </citation>
    <scope>NUCLEOTIDE SEQUENCE [LARGE SCALE GENOMIC DNA]</scope>
    <source>
        <strain evidence="1">TK-2024</strain>
        <tissue evidence="1">Old leaves</tissue>
    </source>
</reference>
<proteinExistence type="predicted"/>
<evidence type="ECO:0000313" key="1">
    <source>
        <dbReference type="EMBL" id="KAK8596930.1"/>
    </source>
</evidence>
<dbReference type="EMBL" id="JBBPBM010000002">
    <property type="protein sequence ID" value="KAK8596930.1"/>
    <property type="molecule type" value="Genomic_DNA"/>
</dbReference>
<keyword evidence="2" id="KW-1185">Reference proteome</keyword>
<evidence type="ECO:0000313" key="2">
    <source>
        <dbReference type="Proteomes" id="UP001472677"/>
    </source>
</evidence>
<organism evidence="1 2">
    <name type="scientific">Hibiscus sabdariffa</name>
    <name type="common">roselle</name>
    <dbReference type="NCBI Taxonomy" id="183260"/>
    <lineage>
        <taxon>Eukaryota</taxon>
        <taxon>Viridiplantae</taxon>
        <taxon>Streptophyta</taxon>
        <taxon>Embryophyta</taxon>
        <taxon>Tracheophyta</taxon>
        <taxon>Spermatophyta</taxon>
        <taxon>Magnoliopsida</taxon>
        <taxon>eudicotyledons</taxon>
        <taxon>Gunneridae</taxon>
        <taxon>Pentapetalae</taxon>
        <taxon>rosids</taxon>
        <taxon>malvids</taxon>
        <taxon>Malvales</taxon>
        <taxon>Malvaceae</taxon>
        <taxon>Malvoideae</taxon>
        <taxon>Hibiscus</taxon>
    </lineage>
</organism>
<name>A0ABR2G9K6_9ROSI</name>
<accession>A0ABR2G9K6</accession>
<gene>
    <name evidence="1" type="ORF">V6N12_065408</name>
</gene>
<protein>
    <submittedName>
        <fullName evidence="1">Uncharacterized protein</fullName>
    </submittedName>
</protein>
<dbReference type="Proteomes" id="UP001472677">
    <property type="component" value="Unassembled WGS sequence"/>
</dbReference>
<comment type="caution">
    <text evidence="1">The sequence shown here is derived from an EMBL/GenBank/DDBJ whole genome shotgun (WGS) entry which is preliminary data.</text>
</comment>
<sequence length="164" mass="18071">MEARALWMKKQQEQTKAETDWYRRNTAHIGSSSSGMHGDLIPFSSGYFAFETLSPKTYTSEPAHGITTTGYEEKHPGESTEMPFLDKSVTEANQMSNTEDKDHLVVGPSLKIIIIASEVGAMVVGTEAVLGAHMYRASKLSVNRVICYCAKIVTGTNEYKDFPG</sequence>